<dbReference type="InterPro" id="IPR012677">
    <property type="entry name" value="Nucleotide-bd_a/b_plait_sf"/>
</dbReference>
<dbReference type="CDD" id="cd12263">
    <property type="entry name" value="RRM_ABT1_like"/>
    <property type="match status" value="1"/>
</dbReference>
<feature type="region of interest" description="Disordered" evidence="6">
    <location>
        <begin position="170"/>
        <end position="216"/>
    </location>
</feature>
<dbReference type="PANTHER" id="PTHR12311:SF7">
    <property type="entry name" value="ACTIVATOR OF BASAL TRANSCRIPTION 1"/>
    <property type="match status" value="1"/>
</dbReference>
<evidence type="ECO:0000256" key="3">
    <source>
        <dbReference type="ARBA" id="ARBA00022884"/>
    </source>
</evidence>
<protein>
    <submittedName>
        <fullName evidence="7">Pre-rRNA-processing protein ESF2 (18S rRNA factor 2)</fullName>
    </submittedName>
</protein>
<name>A0ABP0IL49_9DINO</name>
<comment type="caution">
    <text evidence="7">The sequence shown here is derived from an EMBL/GenBank/DDBJ whole genome shotgun (WGS) entry which is preliminary data.</text>
</comment>
<accession>A0ABP0IL49</accession>
<evidence type="ECO:0000256" key="6">
    <source>
        <dbReference type="SAM" id="MobiDB-lite"/>
    </source>
</evidence>
<feature type="non-terminal residue" evidence="7">
    <location>
        <position position="1"/>
    </location>
</feature>
<sequence length="227" mass="25401">RRRGAAEAAEAAEAEGGEAAKVDRRGVIHLASIPLVMGFQKLRHLMEQFGEVGRVYLAPEEKRKQMSRKRAGGNRKVRYTEGWVEFMDRRIAKRVAATLHGSTIGGKKRHNFFRDDMWNMRYLPGFKWHMLKEGAIYDQQVRKARLQQKISQATRENSFYLESVEKAKTRQRIAERRAKKGHGAADAAPSGSSTAKPTAMVRPGGRPSTAGSNLTGGISDKVLNQLL</sequence>
<proteinExistence type="inferred from homology"/>
<dbReference type="InterPro" id="IPR035979">
    <property type="entry name" value="RBD_domain_sf"/>
</dbReference>
<dbReference type="PANTHER" id="PTHR12311">
    <property type="entry name" value="ACTIVATOR OF BASAL TRANSCRIPTION 1"/>
    <property type="match status" value="1"/>
</dbReference>
<comment type="subcellular location">
    <subcellularLocation>
        <location evidence="1">Nucleus</location>
        <location evidence="1">Nucleolus</location>
    </subcellularLocation>
</comment>
<gene>
    <name evidence="7" type="ORF">SCF082_LOCUS7240</name>
</gene>
<evidence type="ECO:0000313" key="8">
    <source>
        <dbReference type="Proteomes" id="UP001642464"/>
    </source>
</evidence>
<evidence type="ECO:0000313" key="7">
    <source>
        <dbReference type="EMBL" id="CAK9002202.1"/>
    </source>
</evidence>
<evidence type="ECO:0000256" key="2">
    <source>
        <dbReference type="ARBA" id="ARBA00005819"/>
    </source>
</evidence>
<keyword evidence="4" id="KW-0539">Nucleus</keyword>
<keyword evidence="3" id="KW-0694">RNA-binding</keyword>
<dbReference type="Gene3D" id="3.30.70.330">
    <property type="match status" value="1"/>
</dbReference>
<evidence type="ECO:0000256" key="5">
    <source>
        <dbReference type="SAM" id="Coils"/>
    </source>
</evidence>
<reference evidence="7 8" key="1">
    <citation type="submission" date="2024-02" db="EMBL/GenBank/DDBJ databases">
        <authorList>
            <person name="Chen Y."/>
            <person name="Shah S."/>
            <person name="Dougan E. K."/>
            <person name="Thang M."/>
            <person name="Chan C."/>
        </authorList>
    </citation>
    <scope>NUCLEOTIDE SEQUENCE [LARGE SCALE GENOMIC DNA]</scope>
</reference>
<feature type="coiled-coil region" evidence="5">
    <location>
        <begin position="136"/>
        <end position="163"/>
    </location>
</feature>
<dbReference type="InterPro" id="IPR034353">
    <property type="entry name" value="ABT1/ESF2_RRM"/>
</dbReference>
<keyword evidence="5" id="KW-0175">Coiled coil</keyword>
<organism evidence="7 8">
    <name type="scientific">Durusdinium trenchii</name>
    <dbReference type="NCBI Taxonomy" id="1381693"/>
    <lineage>
        <taxon>Eukaryota</taxon>
        <taxon>Sar</taxon>
        <taxon>Alveolata</taxon>
        <taxon>Dinophyceae</taxon>
        <taxon>Suessiales</taxon>
        <taxon>Symbiodiniaceae</taxon>
        <taxon>Durusdinium</taxon>
    </lineage>
</organism>
<keyword evidence="8" id="KW-1185">Reference proteome</keyword>
<dbReference type="EMBL" id="CAXAMM010004028">
    <property type="protein sequence ID" value="CAK9002202.1"/>
    <property type="molecule type" value="Genomic_DNA"/>
</dbReference>
<dbReference type="SUPFAM" id="SSF54928">
    <property type="entry name" value="RNA-binding domain, RBD"/>
    <property type="match status" value="1"/>
</dbReference>
<dbReference type="Proteomes" id="UP001642464">
    <property type="component" value="Unassembled WGS sequence"/>
</dbReference>
<evidence type="ECO:0000256" key="1">
    <source>
        <dbReference type="ARBA" id="ARBA00004604"/>
    </source>
</evidence>
<evidence type="ECO:0000256" key="4">
    <source>
        <dbReference type="ARBA" id="ARBA00023242"/>
    </source>
</evidence>
<dbReference type="InterPro" id="IPR039119">
    <property type="entry name" value="ABT1/Esf2"/>
</dbReference>
<comment type="similarity">
    <text evidence="2">Belongs to the ESF2/ABP1 family.</text>
</comment>